<sequence length="272" mass="30128">MKKTILSALVLAAVSAPSFATVKVDVYNESKMEGDRHSKQGVEVQYAMDMGLGFGIEVGTNKAVELSTNYVWAMDKGFYLKPQMSYVFKGEKSQKTSWIDMGSSAPDEDEKYKYLQLEGFDGDNSDIFKAGLEGGFQFDSGFYTALRYRFDKQTDATSIKFNIAQNAKGKSAKQYGKLSDSRSLIGRTDIVLGYDFGFITLQGKGIHKAELNKDIKDAYKSVNMKDSGWGTELKATITAFDGVAPYLQLASRETTRKGFDNNEVKLGVAFSF</sequence>
<gene>
    <name evidence="3" type="ORF">QWJ08_16200</name>
</gene>
<comment type="caution">
    <text evidence="3">The sequence shown here is derived from an EMBL/GenBank/DDBJ whole genome shotgun (WGS) entry which is preliminary data.</text>
</comment>
<name>A0ABT7Y556_9VIBR</name>
<dbReference type="EMBL" id="JAUEOZ010000002">
    <property type="protein sequence ID" value="MDN2482884.1"/>
    <property type="molecule type" value="Genomic_DNA"/>
</dbReference>
<keyword evidence="4" id="KW-1185">Reference proteome</keyword>
<evidence type="ECO:0000256" key="1">
    <source>
        <dbReference type="ARBA" id="ARBA00022729"/>
    </source>
</evidence>
<evidence type="ECO:0008006" key="5">
    <source>
        <dbReference type="Google" id="ProtNLM"/>
    </source>
</evidence>
<dbReference type="Proteomes" id="UP001169719">
    <property type="component" value="Unassembled WGS sequence"/>
</dbReference>
<reference evidence="3" key="1">
    <citation type="submission" date="2024-05" db="EMBL/GenBank/DDBJ databases">
        <title>Genome Sequences of Four Agar- Degrading Marine Bacteria.</title>
        <authorList>
            <person name="Phillips E.K."/>
            <person name="Shaffer J.C."/>
            <person name="Henson M.W."/>
            <person name="Temperton B."/>
            <person name="Thrash C.J."/>
            <person name="Martin M.O."/>
        </authorList>
    </citation>
    <scope>NUCLEOTIDE SEQUENCE</scope>
    <source>
        <strain evidence="3">EKP203</strain>
    </source>
</reference>
<evidence type="ECO:0000313" key="3">
    <source>
        <dbReference type="EMBL" id="MDN2482884.1"/>
    </source>
</evidence>
<dbReference type="Gene3D" id="2.40.160.40">
    <property type="entry name" value="monomeric porin ompg"/>
    <property type="match status" value="1"/>
</dbReference>
<accession>A0ABT7Y556</accession>
<proteinExistence type="predicted"/>
<dbReference type="RefSeq" id="WP_289962938.1">
    <property type="nucleotide sequence ID" value="NZ_JAUEOZ010000002.1"/>
</dbReference>
<evidence type="ECO:0000313" key="4">
    <source>
        <dbReference type="Proteomes" id="UP001169719"/>
    </source>
</evidence>
<feature type="signal peptide" evidence="2">
    <location>
        <begin position="1"/>
        <end position="20"/>
    </location>
</feature>
<feature type="chain" id="PRO_5047059066" description="Porin" evidence="2">
    <location>
        <begin position="21"/>
        <end position="272"/>
    </location>
</feature>
<protein>
    <recommendedName>
        <fullName evidence="5">Porin</fullName>
    </recommendedName>
</protein>
<organism evidence="3 4">
    <name type="scientific">Vibrio agarivorans</name>
    <dbReference type="NCBI Taxonomy" id="153622"/>
    <lineage>
        <taxon>Bacteria</taxon>
        <taxon>Pseudomonadati</taxon>
        <taxon>Pseudomonadota</taxon>
        <taxon>Gammaproteobacteria</taxon>
        <taxon>Vibrionales</taxon>
        <taxon>Vibrionaceae</taxon>
        <taxon>Vibrio</taxon>
    </lineage>
</organism>
<evidence type="ECO:0000256" key="2">
    <source>
        <dbReference type="SAM" id="SignalP"/>
    </source>
</evidence>
<keyword evidence="1 2" id="KW-0732">Signal</keyword>
<dbReference type="InterPro" id="IPR053713">
    <property type="entry name" value="Bact_OM_Channel_sf"/>
</dbReference>